<proteinExistence type="predicted"/>
<evidence type="ECO:0000313" key="3">
    <source>
        <dbReference type="Proteomes" id="UP000076532"/>
    </source>
</evidence>
<gene>
    <name evidence="2" type="ORF">FIBSPDRAFT_967634</name>
</gene>
<dbReference type="AlphaFoldDB" id="A0A167VHS6"/>
<feature type="compositionally biased region" description="Low complexity" evidence="1">
    <location>
        <begin position="10"/>
        <end position="25"/>
    </location>
</feature>
<sequence>MPPPAKKATSSSSRVSSRADSASTSGAKASTPSVQVMVNKMDNTMNHMMDVFSTNMASDRGKAVCTIQTKSAENVPGGWDVGDITLMIEVFSYHLNLAESYLALEGAVRKGWVQCTLDHLHAKILAGATIMQAVNSLGRE</sequence>
<reference evidence="2 3" key="1">
    <citation type="journal article" date="2016" name="Mol. Biol. Evol.">
        <title>Comparative Genomics of Early-Diverging Mushroom-Forming Fungi Provides Insights into the Origins of Lignocellulose Decay Capabilities.</title>
        <authorList>
            <person name="Nagy L.G."/>
            <person name="Riley R."/>
            <person name="Tritt A."/>
            <person name="Adam C."/>
            <person name="Daum C."/>
            <person name="Floudas D."/>
            <person name="Sun H."/>
            <person name="Yadav J.S."/>
            <person name="Pangilinan J."/>
            <person name="Larsson K.H."/>
            <person name="Matsuura K."/>
            <person name="Barry K."/>
            <person name="Labutti K."/>
            <person name="Kuo R."/>
            <person name="Ohm R.A."/>
            <person name="Bhattacharya S.S."/>
            <person name="Shirouzu T."/>
            <person name="Yoshinaga Y."/>
            <person name="Martin F.M."/>
            <person name="Grigoriev I.V."/>
            <person name="Hibbett D.S."/>
        </authorList>
    </citation>
    <scope>NUCLEOTIDE SEQUENCE [LARGE SCALE GENOMIC DNA]</scope>
    <source>
        <strain evidence="2 3">CBS 109695</strain>
    </source>
</reference>
<dbReference type="Proteomes" id="UP000076532">
    <property type="component" value="Unassembled WGS sequence"/>
</dbReference>
<evidence type="ECO:0000256" key="1">
    <source>
        <dbReference type="SAM" id="MobiDB-lite"/>
    </source>
</evidence>
<protein>
    <submittedName>
        <fullName evidence="2">Uncharacterized protein</fullName>
    </submittedName>
</protein>
<feature type="region of interest" description="Disordered" evidence="1">
    <location>
        <begin position="1"/>
        <end position="33"/>
    </location>
</feature>
<name>A0A167VHS6_9AGAM</name>
<accession>A0A167VHS6</accession>
<evidence type="ECO:0000313" key="2">
    <source>
        <dbReference type="EMBL" id="KZP05030.1"/>
    </source>
</evidence>
<keyword evidence="3" id="KW-1185">Reference proteome</keyword>
<organism evidence="2 3">
    <name type="scientific">Athelia psychrophila</name>
    <dbReference type="NCBI Taxonomy" id="1759441"/>
    <lineage>
        <taxon>Eukaryota</taxon>
        <taxon>Fungi</taxon>
        <taxon>Dikarya</taxon>
        <taxon>Basidiomycota</taxon>
        <taxon>Agaricomycotina</taxon>
        <taxon>Agaricomycetes</taxon>
        <taxon>Agaricomycetidae</taxon>
        <taxon>Atheliales</taxon>
        <taxon>Atheliaceae</taxon>
        <taxon>Athelia</taxon>
    </lineage>
</organism>
<dbReference type="EMBL" id="KV417869">
    <property type="protein sequence ID" value="KZP05030.1"/>
    <property type="molecule type" value="Genomic_DNA"/>
</dbReference>